<dbReference type="GO" id="GO:0003676">
    <property type="term" value="F:nucleic acid binding"/>
    <property type="evidence" value="ECO:0007669"/>
    <property type="project" value="InterPro"/>
</dbReference>
<name>A0A6H5I686_9HYME</name>
<organism evidence="2 3">
    <name type="scientific">Trichogramma brassicae</name>
    <dbReference type="NCBI Taxonomy" id="86971"/>
    <lineage>
        <taxon>Eukaryota</taxon>
        <taxon>Metazoa</taxon>
        <taxon>Ecdysozoa</taxon>
        <taxon>Arthropoda</taxon>
        <taxon>Hexapoda</taxon>
        <taxon>Insecta</taxon>
        <taxon>Pterygota</taxon>
        <taxon>Neoptera</taxon>
        <taxon>Endopterygota</taxon>
        <taxon>Hymenoptera</taxon>
        <taxon>Apocrita</taxon>
        <taxon>Proctotrupomorpha</taxon>
        <taxon>Chalcidoidea</taxon>
        <taxon>Trichogrammatidae</taxon>
        <taxon>Trichogramma</taxon>
    </lineage>
</organism>
<evidence type="ECO:0000313" key="2">
    <source>
        <dbReference type="EMBL" id="CAB0032750.1"/>
    </source>
</evidence>
<dbReference type="FunFam" id="3.30.420.10:FF:000032">
    <property type="entry name" value="Retrovirus-related Pol polyprotein from transposon 297-like Protein"/>
    <property type="match status" value="1"/>
</dbReference>
<evidence type="ECO:0000259" key="1">
    <source>
        <dbReference type="PROSITE" id="PS50994"/>
    </source>
</evidence>
<dbReference type="InterPro" id="IPR036397">
    <property type="entry name" value="RNaseH_sf"/>
</dbReference>
<keyword evidence="3" id="KW-1185">Reference proteome</keyword>
<dbReference type="PROSITE" id="PS50994">
    <property type="entry name" value="INTEGRASE"/>
    <property type="match status" value="1"/>
</dbReference>
<dbReference type="InterPro" id="IPR012337">
    <property type="entry name" value="RNaseH-like_sf"/>
</dbReference>
<evidence type="ECO:0000313" key="3">
    <source>
        <dbReference type="Proteomes" id="UP000479190"/>
    </source>
</evidence>
<dbReference type="Pfam" id="PF00665">
    <property type="entry name" value="rve"/>
    <property type="match status" value="1"/>
</dbReference>
<sequence>MPMSQGCQNCLTIIDRYTRWPQAIPLADIAAPTVARALFAGWISLFGTPLTITTDQGGQFESKLLAELGSMVGAKHVHTTPYHPKGNGMVERMHRTLKAALRCSPQTPWTLALPAVLLGLRTTFKEDLQASPSEMLFGPSLRIPGEFIAKQDVAQTKPADFVVSLRQLFAAMRPVPASRHVQHRPFVFKELGSCEYVLRPLKIMTIRRKLYLKNPKENIPLKKSKVIPPYSRNTGNQFLLLSHCPHFKKQNSQNSRMFFYRKSMCSNHLTERNKKICEDVKKPAQNNLQYDQPVKLDINNAPTFNESVLVTPTSSNLVPFTAKTTLFFVRMYTAFKFKRQYVAFSVIYKKSVWPIVFSFCPRGTAVWHYFAGRGWAGAASSSRLHYVEKILQYPNERGVGLTQERSECNRNNLCHRKAGHRCKLMPHRVGRQKVQIKRSNAKRSKTQNSKKYSVKGISIPALTITCCAIDLRVDMLSEINSKKFTVSTSTDILSSIRNNVSNLLISPPVLLTRSRAGIRVFALASTRTITRHETIRPRTTRIRDISTCDNSTPRQVDIKKKIEFLWKAMKSEISLKLFIQKHQDIKDPAKFLQESYTQAGMRRVEAIHRRACLRVISGRWLYQRRHEDARAEERQETLRRWQSRWDRSPKRRWTHRLIPNIRLWIERRHGEKTHTHRHVYIYALINIRFENMHDKIASRSQAFTRAWLMVSNKSSASKFGSNNASHIPYSCSEQVPPTTKSFGKFKQPIKSMLQINGSNVSGSSPATIGSTNNKLRIKFLELDGSEPNLTRYYLNSFIDHSIIDSSRSISFSISIFLIIKLKEVVAKMKKTLDRSTRSEQKSNFYPPSG</sequence>
<dbReference type="PANTHER" id="PTHR38681">
    <property type="entry name" value="RETROVIRUS-RELATED POL POLYPROTEIN FROM TRANSPOSON 412-LIKE PROTEIN-RELATED"/>
    <property type="match status" value="1"/>
</dbReference>
<dbReference type="Proteomes" id="UP000479190">
    <property type="component" value="Unassembled WGS sequence"/>
</dbReference>
<proteinExistence type="predicted"/>
<gene>
    <name evidence="2" type="ORF">TBRA_LOCUS4676</name>
</gene>
<accession>A0A6H5I686</accession>
<dbReference type="InterPro" id="IPR001584">
    <property type="entry name" value="Integrase_cat-core"/>
</dbReference>
<dbReference type="AlphaFoldDB" id="A0A6H5I686"/>
<dbReference type="SUPFAM" id="SSF53098">
    <property type="entry name" value="Ribonuclease H-like"/>
    <property type="match status" value="1"/>
</dbReference>
<protein>
    <recommendedName>
        <fullName evidence="1">Integrase catalytic domain-containing protein</fullName>
    </recommendedName>
</protein>
<dbReference type="EMBL" id="CADCXV010000688">
    <property type="protein sequence ID" value="CAB0032750.1"/>
    <property type="molecule type" value="Genomic_DNA"/>
</dbReference>
<dbReference type="Gene3D" id="3.30.420.10">
    <property type="entry name" value="Ribonuclease H-like superfamily/Ribonuclease H"/>
    <property type="match status" value="1"/>
</dbReference>
<feature type="non-terminal residue" evidence="2">
    <location>
        <position position="849"/>
    </location>
</feature>
<dbReference type="PANTHER" id="PTHR38681:SF1">
    <property type="entry name" value="RETROVIRUS-RELATED POL POLYPROTEIN FROM TRANSPOSON 412-LIKE PROTEIN"/>
    <property type="match status" value="1"/>
</dbReference>
<reference evidence="2 3" key="1">
    <citation type="submission" date="2020-02" db="EMBL/GenBank/DDBJ databases">
        <authorList>
            <person name="Ferguson B K."/>
        </authorList>
    </citation>
    <scope>NUCLEOTIDE SEQUENCE [LARGE SCALE GENOMIC DNA]</scope>
</reference>
<dbReference type="GO" id="GO:0015074">
    <property type="term" value="P:DNA integration"/>
    <property type="evidence" value="ECO:0007669"/>
    <property type="project" value="InterPro"/>
</dbReference>
<dbReference type="OrthoDB" id="422540at2759"/>
<feature type="domain" description="Integrase catalytic" evidence="1">
    <location>
        <begin position="1"/>
        <end position="152"/>
    </location>
</feature>